<keyword evidence="2" id="KW-0662">Pyridine nucleotide biosynthesis</keyword>
<dbReference type="PANTHER" id="PTHR11080">
    <property type="entry name" value="PYRAZINAMIDASE/NICOTINAMIDASE"/>
    <property type="match status" value="1"/>
</dbReference>
<organism evidence="10 11">
    <name type="scientific">Adineta ricciae</name>
    <name type="common">Rotifer</name>
    <dbReference type="NCBI Taxonomy" id="249248"/>
    <lineage>
        <taxon>Eukaryota</taxon>
        <taxon>Metazoa</taxon>
        <taxon>Spiralia</taxon>
        <taxon>Gnathifera</taxon>
        <taxon>Rotifera</taxon>
        <taxon>Eurotatoria</taxon>
        <taxon>Bdelloidea</taxon>
        <taxon>Adinetida</taxon>
        <taxon>Adinetidae</taxon>
        <taxon>Adineta</taxon>
    </lineage>
</organism>
<evidence type="ECO:0000256" key="2">
    <source>
        <dbReference type="ARBA" id="ARBA00022642"/>
    </source>
</evidence>
<evidence type="ECO:0000256" key="4">
    <source>
        <dbReference type="ARBA" id="ARBA00022801"/>
    </source>
</evidence>
<dbReference type="CDD" id="cd01011">
    <property type="entry name" value="nicotinamidase"/>
    <property type="match status" value="1"/>
</dbReference>
<dbReference type="InterPro" id="IPR000868">
    <property type="entry name" value="Isochorismatase-like_dom"/>
</dbReference>
<dbReference type="EC" id="3.5.1.19" evidence="6"/>
<comment type="caution">
    <text evidence="10">The sequence shown here is derived from an EMBL/GenBank/DDBJ whole genome shotgun (WGS) entry which is preliminary data.</text>
</comment>
<reference evidence="10" key="1">
    <citation type="submission" date="2021-02" db="EMBL/GenBank/DDBJ databases">
        <authorList>
            <person name="Nowell W R."/>
        </authorList>
    </citation>
    <scope>NUCLEOTIDE SEQUENCE</scope>
</reference>
<dbReference type="Pfam" id="PF00857">
    <property type="entry name" value="Isochorismatase"/>
    <property type="match status" value="1"/>
</dbReference>
<keyword evidence="4" id="KW-0378">Hydrolase</keyword>
<evidence type="ECO:0000256" key="5">
    <source>
        <dbReference type="ARBA" id="ARBA00037900"/>
    </source>
</evidence>
<feature type="coiled-coil region" evidence="8">
    <location>
        <begin position="12"/>
        <end position="39"/>
    </location>
</feature>
<comment type="similarity">
    <text evidence="1">Belongs to the isochorismatase family.</text>
</comment>
<evidence type="ECO:0000313" key="10">
    <source>
        <dbReference type="EMBL" id="CAF0765049.1"/>
    </source>
</evidence>
<keyword evidence="8" id="KW-0175">Coiled coil</keyword>
<evidence type="ECO:0000256" key="8">
    <source>
        <dbReference type="SAM" id="Coils"/>
    </source>
</evidence>
<dbReference type="Gene3D" id="3.40.50.850">
    <property type="entry name" value="Isochorismatase-like"/>
    <property type="match status" value="1"/>
</dbReference>
<evidence type="ECO:0000256" key="6">
    <source>
        <dbReference type="ARBA" id="ARBA00039017"/>
    </source>
</evidence>
<gene>
    <name evidence="10" type="ORF">XAT740_LOCUS1143</name>
</gene>
<proteinExistence type="inferred from homology"/>
<dbReference type="GO" id="GO:0046872">
    <property type="term" value="F:metal ion binding"/>
    <property type="evidence" value="ECO:0007669"/>
    <property type="project" value="UniProtKB-KW"/>
</dbReference>
<protein>
    <recommendedName>
        <fullName evidence="6">nicotinamidase</fullName>
        <ecNumber evidence="6">3.5.1.19</ecNumber>
    </recommendedName>
    <alternativeName>
        <fullName evidence="7">Nicotinamide deamidase</fullName>
    </alternativeName>
</protein>
<evidence type="ECO:0000259" key="9">
    <source>
        <dbReference type="Pfam" id="PF00857"/>
    </source>
</evidence>
<dbReference type="SUPFAM" id="SSF52499">
    <property type="entry name" value="Isochorismatase-like hydrolases"/>
    <property type="match status" value="1"/>
</dbReference>
<name>A0A813QCB9_ADIRI</name>
<evidence type="ECO:0000256" key="3">
    <source>
        <dbReference type="ARBA" id="ARBA00022723"/>
    </source>
</evidence>
<dbReference type="GO" id="GO:0019363">
    <property type="term" value="P:pyridine nucleotide biosynthetic process"/>
    <property type="evidence" value="ECO:0007669"/>
    <property type="project" value="UniProtKB-KW"/>
</dbReference>
<evidence type="ECO:0000256" key="7">
    <source>
        <dbReference type="ARBA" id="ARBA00043224"/>
    </source>
</evidence>
<dbReference type="EMBL" id="CAJNOR010000034">
    <property type="protein sequence ID" value="CAF0765049.1"/>
    <property type="molecule type" value="Genomic_DNA"/>
</dbReference>
<comment type="pathway">
    <text evidence="5">Cofactor biosynthesis; nicotinate biosynthesis; nicotinate from nicotinamide: step 1/1.</text>
</comment>
<keyword evidence="3" id="KW-0479">Metal-binding</keyword>
<accession>A0A813QCB9</accession>
<evidence type="ECO:0000313" key="11">
    <source>
        <dbReference type="Proteomes" id="UP000663828"/>
    </source>
</evidence>
<dbReference type="AlphaFoldDB" id="A0A813QCB9"/>
<dbReference type="InterPro" id="IPR052347">
    <property type="entry name" value="Isochorismatase_Nicotinamidase"/>
</dbReference>
<feature type="domain" description="Isochorismatase-like" evidence="9">
    <location>
        <begin position="76"/>
        <end position="307"/>
    </location>
</feature>
<sequence>MIISIVGSPTDYNQFNSQLAALSEQLDRIELHLNNSINQLLTKMDENHHDITHLIKQMHPFPTDHDDHSSPGRPVSALLVIDVQYDFINGTLALRDCPSKHNGEEVIPVINQLLDKVNFDVVVYSQDWHPTDHISFFDNLHLRSKFLTEDSVPLDDLKMYSTATFAIEGLPPTKQTLWPRHCVQNTFGAQFHSDLKVLEEDNKENTSVILIQKGTKPHIDSYSAFWDNAKLSETKLNQQLKDKHVTQVFVTGLATDWCVYFTAMDAMENGYKTFIVEDAARGVDEKTIKERLEDFRQKNGHVIQSNQVKDYFQ</sequence>
<dbReference type="PANTHER" id="PTHR11080:SF2">
    <property type="entry name" value="LD05707P"/>
    <property type="match status" value="1"/>
</dbReference>
<dbReference type="Proteomes" id="UP000663828">
    <property type="component" value="Unassembled WGS sequence"/>
</dbReference>
<dbReference type="GO" id="GO:0008936">
    <property type="term" value="F:nicotinamidase activity"/>
    <property type="evidence" value="ECO:0007669"/>
    <property type="project" value="UniProtKB-EC"/>
</dbReference>
<keyword evidence="11" id="KW-1185">Reference proteome</keyword>
<dbReference type="InterPro" id="IPR036380">
    <property type="entry name" value="Isochorismatase-like_sf"/>
</dbReference>
<evidence type="ECO:0000256" key="1">
    <source>
        <dbReference type="ARBA" id="ARBA00006336"/>
    </source>
</evidence>